<dbReference type="PANTHER" id="PTHR21198">
    <property type="entry name" value="GLUTAMATE RACEMASE"/>
    <property type="match status" value="1"/>
</dbReference>
<dbReference type="PROSITE" id="PS00923">
    <property type="entry name" value="ASP_GLU_RACEMASE_1"/>
    <property type="match status" value="1"/>
</dbReference>
<comment type="catalytic activity">
    <reaction evidence="1 7">
        <text>L-glutamate = D-glutamate</text>
        <dbReference type="Rhea" id="RHEA:12813"/>
        <dbReference type="ChEBI" id="CHEBI:29985"/>
        <dbReference type="ChEBI" id="CHEBI:29986"/>
        <dbReference type="EC" id="5.1.1.3"/>
    </reaction>
</comment>
<feature type="binding site" evidence="7">
    <location>
        <begin position="79"/>
        <end position="80"/>
    </location>
    <ligand>
        <name>substrate</name>
    </ligand>
</feature>
<evidence type="ECO:0000256" key="2">
    <source>
        <dbReference type="ARBA" id="ARBA00013090"/>
    </source>
</evidence>
<dbReference type="AlphaFoldDB" id="A0A8I1KKP1"/>
<dbReference type="GO" id="GO:0071555">
    <property type="term" value="P:cell wall organization"/>
    <property type="evidence" value="ECO:0007669"/>
    <property type="project" value="UniProtKB-KW"/>
</dbReference>
<comment type="pathway">
    <text evidence="7">Cell wall biogenesis; peptidoglycan biosynthesis.</text>
</comment>
<feature type="active site" description="Proton donor/acceptor" evidence="7">
    <location>
        <position position="192"/>
    </location>
</feature>
<dbReference type="EC" id="5.1.1.3" evidence="2 7"/>
<comment type="similarity">
    <text evidence="7">Belongs to the aspartate/glutamate racemases family.</text>
</comment>
<keyword evidence="6 7" id="KW-0961">Cell wall biogenesis/degradation</keyword>
<dbReference type="InterPro" id="IPR004391">
    <property type="entry name" value="Glu_race"/>
</dbReference>
<evidence type="ECO:0000256" key="6">
    <source>
        <dbReference type="ARBA" id="ARBA00023316"/>
    </source>
</evidence>
<dbReference type="EMBL" id="JAEMUK010000002">
    <property type="protein sequence ID" value="MBJ7542158.1"/>
    <property type="molecule type" value="Genomic_DNA"/>
</dbReference>
<dbReference type="Gene3D" id="3.40.50.1860">
    <property type="match status" value="2"/>
</dbReference>
<dbReference type="InterPro" id="IPR018187">
    <property type="entry name" value="Asp/Glu_racemase_AS_1"/>
</dbReference>
<dbReference type="GO" id="GO:0009252">
    <property type="term" value="P:peptidoglycan biosynthetic process"/>
    <property type="evidence" value="ECO:0007669"/>
    <property type="project" value="UniProtKB-UniRule"/>
</dbReference>
<dbReference type="UniPathway" id="UPA00219"/>
<keyword evidence="9" id="KW-1185">Reference proteome</keyword>
<dbReference type="GO" id="GO:0008881">
    <property type="term" value="F:glutamate racemase activity"/>
    <property type="evidence" value="ECO:0007669"/>
    <property type="project" value="UniProtKB-UniRule"/>
</dbReference>
<reference evidence="8 9" key="1">
    <citation type="submission" date="2020-12" db="EMBL/GenBank/DDBJ databases">
        <title>Revised draft genomes of Rhodomicrobium vannielii ATCC 17100 and Rhodomicrobium udaipurense JA643.</title>
        <authorList>
            <person name="Conners E.M."/>
            <person name="Davenport E.J."/>
            <person name="Bose A."/>
        </authorList>
    </citation>
    <scope>NUCLEOTIDE SEQUENCE [LARGE SCALE GENOMIC DNA]</scope>
    <source>
        <strain evidence="8 9">JA643</strain>
    </source>
</reference>
<feature type="active site" description="Proton donor/acceptor" evidence="7">
    <location>
        <position position="78"/>
    </location>
</feature>
<dbReference type="PROSITE" id="PS00924">
    <property type="entry name" value="ASP_GLU_RACEMASE_2"/>
    <property type="match status" value="1"/>
</dbReference>
<keyword evidence="3 7" id="KW-0133">Cell shape</keyword>
<dbReference type="GO" id="GO:0008360">
    <property type="term" value="P:regulation of cell shape"/>
    <property type="evidence" value="ECO:0007669"/>
    <property type="project" value="UniProtKB-KW"/>
</dbReference>
<dbReference type="Proteomes" id="UP000623250">
    <property type="component" value="Unassembled WGS sequence"/>
</dbReference>
<feature type="binding site" evidence="7">
    <location>
        <begin position="14"/>
        <end position="15"/>
    </location>
    <ligand>
        <name>substrate</name>
    </ligand>
</feature>
<evidence type="ECO:0000313" key="9">
    <source>
        <dbReference type="Proteomes" id="UP000623250"/>
    </source>
</evidence>
<dbReference type="HAMAP" id="MF_00258">
    <property type="entry name" value="Glu_racemase"/>
    <property type="match status" value="1"/>
</dbReference>
<keyword evidence="5 7" id="KW-0413">Isomerase</keyword>
<accession>A0A8I1KKP1</accession>
<evidence type="ECO:0000313" key="8">
    <source>
        <dbReference type="EMBL" id="MBJ7542158.1"/>
    </source>
</evidence>
<organism evidence="8 9">
    <name type="scientific">Rhodomicrobium udaipurense</name>
    <dbReference type="NCBI Taxonomy" id="1202716"/>
    <lineage>
        <taxon>Bacteria</taxon>
        <taxon>Pseudomonadati</taxon>
        <taxon>Pseudomonadota</taxon>
        <taxon>Alphaproteobacteria</taxon>
        <taxon>Hyphomicrobiales</taxon>
        <taxon>Hyphomicrobiaceae</taxon>
        <taxon>Rhodomicrobium</taxon>
    </lineage>
</organism>
<evidence type="ECO:0000256" key="7">
    <source>
        <dbReference type="HAMAP-Rule" id="MF_00258"/>
    </source>
</evidence>
<dbReference type="NCBIfam" id="TIGR00067">
    <property type="entry name" value="glut_race"/>
    <property type="match status" value="1"/>
</dbReference>
<sequence length="282" mass="29101">MSDSKRAARLLFLDSGLGGLTVLRAARAAIPEAEVHFIADDAAFPYGSKPEGELVERLLDLVGGALAAFEPDCVVLACNTASTVALSALRAAFTVPFVGTVPAIKPAAAITRSGLVSVLATPGTVAREYTHTLIEKYALGARVTLVGAANLAELAEGYASGEPVSDAAIAREIAPCFVEDADARTDVVVLGCTHYPLLLERLDALSPWPVTWLDPAPAIARRIANVLSERGHIVGVGAKRGHGTIAFTSGRTPLPSLLALLQAHQLSIAAKIDAKDGAAAAA</sequence>
<name>A0A8I1KKP1_9HYPH</name>
<gene>
    <name evidence="7" type="primary">murI</name>
    <name evidence="8" type="ORF">JDN41_01125</name>
</gene>
<proteinExistence type="inferred from homology"/>
<dbReference type="Pfam" id="PF01177">
    <property type="entry name" value="Asp_Glu_race"/>
    <property type="match status" value="1"/>
</dbReference>
<evidence type="ECO:0000256" key="1">
    <source>
        <dbReference type="ARBA" id="ARBA00001602"/>
    </source>
</evidence>
<evidence type="ECO:0000256" key="4">
    <source>
        <dbReference type="ARBA" id="ARBA00022984"/>
    </source>
</evidence>
<evidence type="ECO:0000256" key="3">
    <source>
        <dbReference type="ARBA" id="ARBA00022960"/>
    </source>
</evidence>
<dbReference type="InterPro" id="IPR033134">
    <property type="entry name" value="Asp/Glu_racemase_AS_2"/>
</dbReference>
<evidence type="ECO:0000256" key="5">
    <source>
        <dbReference type="ARBA" id="ARBA00023235"/>
    </source>
</evidence>
<feature type="binding site" evidence="7">
    <location>
        <begin position="46"/>
        <end position="47"/>
    </location>
    <ligand>
        <name>substrate</name>
    </ligand>
</feature>
<dbReference type="InterPro" id="IPR015942">
    <property type="entry name" value="Asp/Glu/hydantoin_racemase"/>
</dbReference>
<dbReference type="RefSeq" id="WP_037235460.1">
    <property type="nucleotide sequence ID" value="NZ_JAEMUK010000002.1"/>
</dbReference>
<dbReference type="PANTHER" id="PTHR21198:SF2">
    <property type="entry name" value="GLUTAMATE RACEMASE"/>
    <property type="match status" value="1"/>
</dbReference>
<comment type="function">
    <text evidence="7">Provides the (R)-glutamate required for cell wall biosynthesis.</text>
</comment>
<comment type="caution">
    <text evidence="8">The sequence shown here is derived from an EMBL/GenBank/DDBJ whole genome shotgun (WGS) entry which is preliminary data.</text>
</comment>
<dbReference type="InterPro" id="IPR001920">
    <property type="entry name" value="Asp/Glu_race"/>
</dbReference>
<protein>
    <recommendedName>
        <fullName evidence="2 7">Glutamate racemase</fullName>
        <ecNumber evidence="2 7">5.1.1.3</ecNumber>
    </recommendedName>
</protein>
<dbReference type="SUPFAM" id="SSF53681">
    <property type="entry name" value="Aspartate/glutamate racemase"/>
    <property type="match status" value="2"/>
</dbReference>
<feature type="binding site" evidence="7">
    <location>
        <begin position="193"/>
        <end position="194"/>
    </location>
    <ligand>
        <name>substrate</name>
    </ligand>
</feature>
<keyword evidence="4 7" id="KW-0573">Peptidoglycan synthesis</keyword>